<feature type="compositionally biased region" description="Polar residues" evidence="1">
    <location>
        <begin position="840"/>
        <end position="866"/>
    </location>
</feature>
<dbReference type="PANTHER" id="PTHR12845">
    <property type="entry name" value="GUANINE NUCLEOTIDE EXCHANGE FACTOR"/>
    <property type="match status" value="1"/>
</dbReference>
<dbReference type="Gene3D" id="2.30.29.30">
    <property type="entry name" value="Pleckstrin-homology domain (PH domain)/Phosphotyrosine-binding domain (PTB)"/>
    <property type="match status" value="1"/>
</dbReference>
<protein>
    <recommendedName>
        <fullName evidence="2">DH domain-containing protein</fullName>
    </recommendedName>
</protein>
<dbReference type="SMART" id="SM00233">
    <property type="entry name" value="PH"/>
    <property type="match status" value="1"/>
</dbReference>
<gene>
    <name evidence="3" type="ORF">QYM36_015873</name>
</gene>
<feature type="compositionally biased region" description="Acidic residues" evidence="1">
    <location>
        <begin position="668"/>
        <end position="677"/>
    </location>
</feature>
<feature type="domain" description="DH" evidence="2">
    <location>
        <begin position="1109"/>
        <end position="1298"/>
    </location>
</feature>
<feature type="compositionally biased region" description="Acidic residues" evidence="1">
    <location>
        <begin position="542"/>
        <end position="557"/>
    </location>
</feature>
<feature type="region of interest" description="Disordered" evidence="1">
    <location>
        <begin position="287"/>
        <end position="309"/>
    </location>
</feature>
<feature type="region of interest" description="Disordered" evidence="1">
    <location>
        <begin position="989"/>
        <end position="1014"/>
    </location>
</feature>
<feature type="compositionally biased region" description="Low complexity" evidence="1">
    <location>
        <begin position="619"/>
        <end position="629"/>
    </location>
</feature>
<feature type="compositionally biased region" description="Polar residues" evidence="1">
    <location>
        <begin position="685"/>
        <end position="702"/>
    </location>
</feature>
<feature type="compositionally biased region" description="Basic residues" evidence="1">
    <location>
        <begin position="75"/>
        <end position="93"/>
    </location>
</feature>
<evidence type="ECO:0000256" key="1">
    <source>
        <dbReference type="SAM" id="MobiDB-lite"/>
    </source>
</evidence>
<feature type="region of interest" description="Disordered" evidence="1">
    <location>
        <begin position="48"/>
        <end position="123"/>
    </location>
</feature>
<dbReference type="PROSITE" id="PS50010">
    <property type="entry name" value="DH_2"/>
    <property type="match status" value="1"/>
</dbReference>
<feature type="compositionally biased region" description="Basic and acidic residues" evidence="1">
    <location>
        <begin position="632"/>
        <end position="643"/>
    </location>
</feature>
<feature type="compositionally biased region" description="Basic and acidic residues" evidence="1">
    <location>
        <begin position="947"/>
        <end position="960"/>
    </location>
</feature>
<evidence type="ECO:0000313" key="3">
    <source>
        <dbReference type="EMBL" id="KAK2705635.1"/>
    </source>
</evidence>
<dbReference type="InterPro" id="IPR047270">
    <property type="entry name" value="PH_ephexin"/>
</dbReference>
<dbReference type="Gene3D" id="2.30.30.40">
    <property type="entry name" value="SH3 Domains"/>
    <property type="match status" value="1"/>
</dbReference>
<feature type="compositionally biased region" description="Polar residues" evidence="1">
    <location>
        <begin position="607"/>
        <end position="618"/>
    </location>
</feature>
<dbReference type="InterPro" id="IPR035899">
    <property type="entry name" value="DBL_dom_sf"/>
</dbReference>
<dbReference type="Gene3D" id="1.20.900.10">
    <property type="entry name" value="Dbl homology (DH) domain"/>
    <property type="match status" value="1"/>
</dbReference>
<dbReference type="InterPro" id="IPR047271">
    <property type="entry name" value="Ephexin-like"/>
</dbReference>
<proteinExistence type="predicted"/>
<feature type="compositionally biased region" description="Basic and acidic residues" evidence="1">
    <location>
        <begin position="897"/>
        <end position="910"/>
    </location>
</feature>
<feature type="region of interest" description="Disordered" evidence="1">
    <location>
        <begin position="607"/>
        <end position="643"/>
    </location>
</feature>
<dbReference type="CDD" id="cd01221">
    <property type="entry name" value="PH_ephexin"/>
    <property type="match status" value="1"/>
</dbReference>
<dbReference type="SMART" id="SM00325">
    <property type="entry name" value="RhoGEF"/>
    <property type="match status" value="1"/>
</dbReference>
<feature type="compositionally biased region" description="Basic and acidic residues" evidence="1">
    <location>
        <begin position="989"/>
        <end position="1003"/>
    </location>
</feature>
<feature type="region of interest" description="Disordered" evidence="1">
    <location>
        <begin position="922"/>
        <end position="977"/>
    </location>
</feature>
<dbReference type="CDD" id="cd00160">
    <property type="entry name" value="RhoGEF"/>
    <property type="match status" value="1"/>
</dbReference>
<feature type="region of interest" description="Disordered" evidence="1">
    <location>
        <begin position="521"/>
        <end position="590"/>
    </location>
</feature>
<feature type="region of interest" description="Disordered" evidence="1">
    <location>
        <begin position="828"/>
        <end position="910"/>
    </location>
</feature>
<organism evidence="3 4">
    <name type="scientific">Artemia franciscana</name>
    <name type="common">Brine shrimp</name>
    <name type="synonym">Artemia sanfranciscana</name>
    <dbReference type="NCBI Taxonomy" id="6661"/>
    <lineage>
        <taxon>Eukaryota</taxon>
        <taxon>Metazoa</taxon>
        <taxon>Ecdysozoa</taxon>
        <taxon>Arthropoda</taxon>
        <taxon>Crustacea</taxon>
        <taxon>Branchiopoda</taxon>
        <taxon>Anostraca</taxon>
        <taxon>Artemiidae</taxon>
        <taxon>Artemia</taxon>
    </lineage>
</organism>
<dbReference type="GO" id="GO:0005085">
    <property type="term" value="F:guanyl-nucleotide exchange factor activity"/>
    <property type="evidence" value="ECO:0007669"/>
    <property type="project" value="InterPro"/>
</dbReference>
<dbReference type="Pfam" id="PF00621">
    <property type="entry name" value="RhoGEF"/>
    <property type="match status" value="1"/>
</dbReference>
<dbReference type="InterPro" id="IPR036028">
    <property type="entry name" value="SH3-like_dom_sf"/>
</dbReference>
<feature type="compositionally biased region" description="Basic residues" evidence="1">
    <location>
        <begin position="147"/>
        <end position="161"/>
    </location>
</feature>
<dbReference type="FunFam" id="1.20.900.10:FF:000007">
    <property type="entry name" value="rho guanine nucleotide exchange factor 19"/>
    <property type="match status" value="1"/>
</dbReference>
<feature type="compositionally biased region" description="Basic and acidic residues" evidence="1">
    <location>
        <begin position="828"/>
        <end position="839"/>
    </location>
</feature>
<feature type="compositionally biased region" description="Low complexity" evidence="1">
    <location>
        <begin position="64"/>
        <end position="74"/>
    </location>
</feature>
<dbReference type="SUPFAM" id="SSF50044">
    <property type="entry name" value="SH3-domain"/>
    <property type="match status" value="1"/>
</dbReference>
<name>A0AA88HAY4_ARTSF</name>
<evidence type="ECO:0000313" key="4">
    <source>
        <dbReference type="Proteomes" id="UP001187531"/>
    </source>
</evidence>
<sequence length="1514" mass="172043">MKQGTTIEDNENTKCEVHNNVPMRSFLYNSRHTAEFLPKKNLLLETGDNLRKKKTNNKSLVAPSNLSRKSSSRQSKLRKKEAKKKNEKAKKKSSGVLIKEETVKNESLEKDKETGKVEPNKATNPGVKIIERHDKSITIHPGYPIRRSVRRSIRRRGSVRKPKVDDPKTAKSESQDRLLTCKPNLSDLSERDESVYDSMKSLVKQAIRNFERLDSAAKEERNFSQYRAKSVSLVQCNRPNAQNRLSMPTVVKPQNVENRPVLILNPTGSHENESSDYERWNSENDYSNTGDTGYANCGPSEGLKEAKPKNIKPNSSFLWSGKSRQIYQDIYLSFGDKPPYDEIGNGNAPSTDLSNYDDIKSVPSVGYDDVKSLSVRYDDIRVSSMRNYADLKPHYDGATYSNVSETLSVCYDDINQMRRRSCPYDDLRPPSSNGYVEPSTVSNPDSIATIVPTIINENQVDSISYFYDDICGTQRTYEKIRNFSESADKTCDEIASKGIDTQEDIDELFSYQLPKPVKILPESPAPSITCSRSGNERRSETSDEWMDFSDVETDEGVSSDLGSNQKGKFVRDKTRNTRRGSRNFQSKAGRSWKKAFREFFKRSSTKAPSTGLSVRRQPSTSSAASSYSTFRGESETERIPEESSNHYETLYEVINKSLSPVPDHVIDDFEDPFESEDDANKDISQDSISQKSRDSGNASTYGISKITEATNKKMKNFKHHLTTRKNGFRSEISNTFSRIRKSNTVSSIDLSEIFKRNLNMDPEGLIDKQRVSSDLNSSESCVADISKGGDEQKKGTWKFSNFKKKSEKKDTLKSTFYLSVTEDIDKNDSGFFNKEDSDSQRSNGSNKSLCSNPSKSPDSSAKTSIGQKGRRPSSAYDVARPKTAPPPPPTNNVQKPNSDDRSTVQDVEKSVLVLKKVENKESQLLKASPPPPPVREESISALPHPCTKSELKDFCFEDPPHYSPPPVPSTGTTEFDENDLVVSIEQELKARESEEDGINHESSSDYEDEDDYKKSQFSSEPLYQFYTAGILDRTILDEEDSEEDDYEVIHPVEEGTEKTTSCEGENCGKQPSAMELAEPSANGGRTLWCQLPAITKSGILSQLSIQAKKKQEAMFEVITSEASYLRSLNILVKHFMSCPEFNCDSSQSVLSKRDKHLLFSDLLPVLQCSERFLADLERRWQENIVISDICDIILSHAEKHFDVYIKYCSHQLYQERTLKELKGSNLAFTEVLRRLESSPACQNLSMHSFLMLPMQRITRLPLLVDAIYRRIDFTCPQFEICKMALATLNKIVQECNEGARKMERYEEMLSVSRQLEFKEVKAIPLISSTRWLVKRGEFLRFSWKEGAETKLTFGRKINKTTVNLFLFTDLLLIAKKKGEECYHVIDYCLRNMAQLTDLDADIFMSKGETGKNLLLLTMLQNHENKTNEIILQCNSDSDRTRWIDAITPKISDNPDEIIYEEWDCPQVQVIHPYTAQQNDELNLQFADVVNVLRKMADVRSRYNWFQRKILISKA</sequence>
<dbReference type="PANTHER" id="PTHR12845:SF5">
    <property type="entry name" value="EPHEXIN, ISOFORM D"/>
    <property type="match status" value="1"/>
</dbReference>
<dbReference type="Proteomes" id="UP001187531">
    <property type="component" value="Unassembled WGS sequence"/>
</dbReference>
<accession>A0AA88HAY4</accession>
<dbReference type="SUPFAM" id="SSF50729">
    <property type="entry name" value="PH domain-like"/>
    <property type="match status" value="1"/>
</dbReference>
<dbReference type="EMBL" id="JAVRJZ010000020">
    <property type="protein sequence ID" value="KAK2705635.1"/>
    <property type="molecule type" value="Genomic_DNA"/>
</dbReference>
<feature type="region of interest" description="Disordered" evidence="1">
    <location>
        <begin position="665"/>
        <end position="702"/>
    </location>
</feature>
<dbReference type="InterPro" id="IPR001849">
    <property type="entry name" value="PH_domain"/>
</dbReference>
<keyword evidence="4" id="KW-1185">Reference proteome</keyword>
<dbReference type="InterPro" id="IPR011993">
    <property type="entry name" value="PH-like_dom_sf"/>
</dbReference>
<feature type="region of interest" description="Disordered" evidence="1">
    <location>
        <begin position="141"/>
        <end position="176"/>
    </location>
</feature>
<reference evidence="3" key="1">
    <citation type="submission" date="2023-07" db="EMBL/GenBank/DDBJ databases">
        <title>Chromosome-level genome assembly of Artemia franciscana.</title>
        <authorList>
            <person name="Jo E."/>
        </authorList>
    </citation>
    <scope>NUCLEOTIDE SEQUENCE</scope>
    <source>
        <tissue evidence="3">Whole body</tissue>
    </source>
</reference>
<feature type="compositionally biased region" description="Basic and acidic residues" evidence="1">
    <location>
        <begin position="162"/>
        <end position="176"/>
    </location>
</feature>
<dbReference type="SUPFAM" id="SSF48065">
    <property type="entry name" value="DBL homology domain (DH-domain)"/>
    <property type="match status" value="1"/>
</dbReference>
<comment type="caution">
    <text evidence="3">The sequence shown here is derived from an EMBL/GenBank/DDBJ whole genome shotgun (WGS) entry which is preliminary data.</text>
</comment>
<feature type="compositionally biased region" description="Basic and acidic residues" evidence="1">
    <location>
        <begin position="98"/>
        <end position="119"/>
    </location>
</feature>
<evidence type="ECO:0000259" key="2">
    <source>
        <dbReference type="PROSITE" id="PS50010"/>
    </source>
</evidence>
<dbReference type="InterPro" id="IPR000219">
    <property type="entry name" value="DH_dom"/>
</dbReference>